<keyword evidence="1" id="KW-0472">Membrane</keyword>
<evidence type="ECO:0000313" key="2">
    <source>
        <dbReference type="EMBL" id="TYC49833.1"/>
    </source>
</evidence>
<protein>
    <submittedName>
        <fullName evidence="2">Uncharacterized protein</fullName>
    </submittedName>
</protein>
<organism evidence="2 3">
    <name type="scientific">Weissella muntiaci</name>
    <dbReference type="NCBI Taxonomy" id="2508881"/>
    <lineage>
        <taxon>Bacteria</taxon>
        <taxon>Bacillati</taxon>
        <taxon>Bacillota</taxon>
        <taxon>Bacilli</taxon>
        <taxon>Lactobacillales</taxon>
        <taxon>Lactobacillaceae</taxon>
        <taxon>Weissella</taxon>
    </lineage>
</organism>
<name>A0A6C2C8U0_9LACO</name>
<dbReference type="RefSeq" id="WP_148622392.1">
    <property type="nucleotide sequence ID" value="NZ_SDGZ01000013.1"/>
</dbReference>
<keyword evidence="1" id="KW-1133">Transmembrane helix</keyword>
<evidence type="ECO:0000256" key="1">
    <source>
        <dbReference type="SAM" id="Phobius"/>
    </source>
</evidence>
<proteinExistence type="predicted"/>
<dbReference type="EMBL" id="SDGZ01000013">
    <property type="protein sequence ID" value="TYC49833.1"/>
    <property type="molecule type" value="Genomic_DNA"/>
</dbReference>
<sequence length="91" mass="10073">MIIFVFILFAIVLLAIAAYLLMHQQNLFGVNAEKLGKAPAIYGWLLLLLALATIVSTIIYRDAALPTTIFIIIGTVVTTTMTFSISRRLFL</sequence>
<dbReference type="AlphaFoldDB" id="A0A6C2C8U0"/>
<gene>
    <name evidence="2" type="ORF">ESZ50_04380</name>
</gene>
<keyword evidence="3" id="KW-1185">Reference proteome</keyword>
<accession>A0A6C2C8U0</accession>
<feature type="transmembrane region" description="Helical" evidence="1">
    <location>
        <begin position="41"/>
        <end position="60"/>
    </location>
</feature>
<keyword evidence="1" id="KW-0812">Transmembrane</keyword>
<evidence type="ECO:0000313" key="3">
    <source>
        <dbReference type="Proteomes" id="UP000371977"/>
    </source>
</evidence>
<comment type="caution">
    <text evidence="2">The sequence shown here is derived from an EMBL/GenBank/DDBJ whole genome shotgun (WGS) entry which is preliminary data.</text>
</comment>
<reference evidence="2 3" key="1">
    <citation type="submission" date="2019-01" db="EMBL/GenBank/DDBJ databases">
        <title>Weissella sp. nov., a novel lactic acid bacterium isolated from animal feces.</title>
        <authorList>
            <person name="Wang L.-T."/>
        </authorList>
    </citation>
    <scope>NUCLEOTIDE SEQUENCE [LARGE SCALE GENOMIC DNA]</scope>
    <source>
        <strain evidence="2 3">8H-2</strain>
    </source>
</reference>
<dbReference type="Proteomes" id="UP000371977">
    <property type="component" value="Unassembled WGS sequence"/>
</dbReference>
<feature type="transmembrane region" description="Helical" evidence="1">
    <location>
        <begin position="67"/>
        <end position="85"/>
    </location>
</feature>